<dbReference type="VEuPathDB" id="FungiDB:VP01_11557g1"/>
<accession>A0A0L6VRM5</accession>
<comment type="caution">
    <text evidence="2">The sequence shown here is derived from an EMBL/GenBank/DDBJ whole genome shotgun (WGS) entry which is preliminary data.</text>
</comment>
<evidence type="ECO:0000259" key="1">
    <source>
        <dbReference type="Pfam" id="PF03732"/>
    </source>
</evidence>
<dbReference type="AlphaFoldDB" id="A0A0L6VRM5"/>
<organism evidence="2 3">
    <name type="scientific">Puccinia sorghi</name>
    <dbReference type="NCBI Taxonomy" id="27349"/>
    <lineage>
        <taxon>Eukaryota</taxon>
        <taxon>Fungi</taxon>
        <taxon>Dikarya</taxon>
        <taxon>Basidiomycota</taxon>
        <taxon>Pucciniomycotina</taxon>
        <taxon>Pucciniomycetes</taxon>
        <taxon>Pucciniales</taxon>
        <taxon>Pucciniaceae</taxon>
        <taxon>Puccinia</taxon>
    </lineage>
</organism>
<protein>
    <recommendedName>
        <fullName evidence="1">Retrotransposon gag domain-containing protein</fullName>
    </recommendedName>
</protein>
<evidence type="ECO:0000313" key="2">
    <source>
        <dbReference type="EMBL" id="KNZ63358.1"/>
    </source>
</evidence>
<dbReference type="EMBL" id="LAVV01001729">
    <property type="protein sequence ID" value="KNZ63358.1"/>
    <property type="molecule type" value="Genomic_DNA"/>
</dbReference>
<name>A0A0L6VRM5_9BASI</name>
<dbReference type="InterPro" id="IPR005162">
    <property type="entry name" value="Retrotrans_gag_dom"/>
</dbReference>
<reference evidence="2 3" key="1">
    <citation type="submission" date="2015-08" db="EMBL/GenBank/DDBJ databases">
        <title>Next Generation Sequencing and Analysis of the Genome of Puccinia sorghi L Schw, the Causal Agent of Maize Common Rust.</title>
        <authorList>
            <person name="Rochi L."/>
            <person name="Burguener G."/>
            <person name="Darino M."/>
            <person name="Turjanski A."/>
            <person name="Kreff E."/>
            <person name="Dieguez M.J."/>
            <person name="Sacco F."/>
        </authorList>
    </citation>
    <scope>NUCLEOTIDE SEQUENCE [LARGE SCALE GENOMIC DNA]</scope>
    <source>
        <strain evidence="2 3">RO10H11247</strain>
    </source>
</reference>
<gene>
    <name evidence="2" type="ORF">VP01_11557g1</name>
</gene>
<sequence length="132" mass="14926">PNSMVLAKPQPFKGTRGAAAESFQSGFCHLIHDGLHSNLVSTIYEMKVFNTEEVAFDEFLDDFNSSFFDHNCQHHAEVALQSLRQTGTVLAYTQEFNSHTCTENVQLAVVMSNIKFTYLRTMQEMSEGRPDN</sequence>
<feature type="non-terminal residue" evidence="2">
    <location>
        <position position="1"/>
    </location>
</feature>
<dbReference type="Pfam" id="PF03732">
    <property type="entry name" value="Retrotrans_gag"/>
    <property type="match status" value="1"/>
</dbReference>
<dbReference type="Proteomes" id="UP000037035">
    <property type="component" value="Unassembled WGS sequence"/>
</dbReference>
<proteinExistence type="predicted"/>
<dbReference type="OrthoDB" id="1745472at2759"/>
<keyword evidence="3" id="KW-1185">Reference proteome</keyword>
<feature type="domain" description="Retrotransposon gag" evidence="1">
    <location>
        <begin position="54"/>
        <end position="102"/>
    </location>
</feature>
<evidence type="ECO:0000313" key="3">
    <source>
        <dbReference type="Proteomes" id="UP000037035"/>
    </source>
</evidence>